<feature type="domain" description="Histidine kinase" evidence="7">
    <location>
        <begin position="127"/>
        <end position="351"/>
    </location>
</feature>
<dbReference type="InterPro" id="IPR036097">
    <property type="entry name" value="HisK_dim/P_sf"/>
</dbReference>
<name>A0ABV1SBE0_9RHOB</name>
<reference evidence="8 9" key="1">
    <citation type="submission" date="2024-01" db="EMBL/GenBank/DDBJ databases">
        <authorList>
            <person name="Deng Y."/>
            <person name="Su J."/>
        </authorList>
    </citation>
    <scope>NUCLEOTIDE SEQUENCE [LARGE SCALE GENOMIC DNA]</scope>
    <source>
        <strain evidence="8 9">CPCC 100088</strain>
    </source>
</reference>
<dbReference type="PRINTS" id="PR00344">
    <property type="entry name" value="BCTRLSENSOR"/>
</dbReference>
<dbReference type="InterPro" id="IPR003594">
    <property type="entry name" value="HATPase_dom"/>
</dbReference>
<dbReference type="InterPro" id="IPR003661">
    <property type="entry name" value="HisK_dim/P_dom"/>
</dbReference>
<sequence>MRKSSTITALGAIPFPILLIGQNEKIAYANPSAISLLGDGLEGRTFVTVIRKPAINFALDEALKHGREERARDRLSLGGREMSVMCTVSPMPADPLSELPQGGALIVFEDVTALEEAEAQRRDFVANVSHELRTPLTALSGFIETLLHAAKDDPVARARFLSIMEREAARMNRLVGDLLSLSRVESEERRRPTQTVDLSAVLNGAMQALAPVAEARNVSLLREGEAGPKRVSGDPDQLTQVFSNLIENAIKYGAPDAQVRITLSTVAHEPALRGAALKVVVQDQGEGIDAIHLPRLTERFYRVDTHRSREQGGTGLGLAIVKHIVSRHRGRFRVESEKGVGSRFIVYLPLA</sequence>
<keyword evidence="9" id="KW-1185">Reference proteome</keyword>
<keyword evidence="3" id="KW-0597">Phosphoprotein</keyword>
<keyword evidence="5" id="KW-0418">Kinase</keyword>
<dbReference type="InterPro" id="IPR004358">
    <property type="entry name" value="Sig_transdc_His_kin-like_C"/>
</dbReference>
<dbReference type="Proteomes" id="UP001438953">
    <property type="component" value="Unassembled WGS sequence"/>
</dbReference>
<proteinExistence type="predicted"/>
<dbReference type="EC" id="2.7.13.3" evidence="2"/>
<dbReference type="SUPFAM" id="SSF47384">
    <property type="entry name" value="Homodimeric domain of signal transducing histidine kinase"/>
    <property type="match status" value="1"/>
</dbReference>
<evidence type="ECO:0000256" key="2">
    <source>
        <dbReference type="ARBA" id="ARBA00012438"/>
    </source>
</evidence>
<evidence type="ECO:0000256" key="5">
    <source>
        <dbReference type="ARBA" id="ARBA00022777"/>
    </source>
</evidence>
<comment type="catalytic activity">
    <reaction evidence="1">
        <text>ATP + protein L-histidine = ADP + protein N-phospho-L-histidine.</text>
        <dbReference type="EC" id="2.7.13.3"/>
    </reaction>
</comment>
<dbReference type="Pfam" id="PF02518">
    <property type="entry name" value="HATPase_c"/>
    <property type="match status" value="1"/>
</dbReference>
<gene>
    <name evidence="8" type="ORF">VSX56_00375</name>
</gene>
<evidence type="ECO:0000256" key="6">
    <source>
        <dbReference type="ARBA" id="ARBA00023012"/>
    </source>
</evidence>
<dbReference type="SMART" id="SM00388">
    <property type="entry name" value="HisKA"/>
    <property type="match status" value="1"/>
</dbReference>
<dbReference type="InterPro" id="IPR050351">
    <property type="entry name" value="BphY/WalK/GraS-like"/>
</dbReference>
<dbReference type="EMBL" id="JAYWLC010000001">
    <property type="protein sequence ID" value="MER5170214.1"/>
    <property type="molecule type" value="Genomic_DNA"/>
</dbReference>
<reference evidence="8 9" key="2">
    <citation type="submission" date="2024-06" db="EMBL/GenBank/DDBJ databases">
        <title>Thioclava kandeliae sp. nov. from a rhizosphere soil sample of Kandelia candel in a mangrove.</title>
        <authorList>
            <person name="Mu T."/>
        </authorList>
    </citation>
    <scope>NUCLEOTIDE SEQUENCE [LARGE SCALE GENOMIC DNA]</scope>
    <source>
        <strain evidence="8 9">CPCC 100088</strain>
    </source>
</reference>
<dbReference type="SMART" id="SM00387">
    <property type="entry name" value="HATPase_c"/>
    <property type="match status" value="1"/>
</dbReference>
<keyword evidence="6" id="KW-0902">Two-component regulatory system</keyword>
<dbReference type="PROSITE" id="PS50109">
    <property type="entry name" value="HIS_KIN"/>
    <property type="match status" value="1"/>
</dbReference>
<dbReference type="Gene3D" id="1.10.287.130">
    <property type="match status" value="1"/>
</dbReference>
<comment type="caution">
    <text evidence="8">The sequence shown here is derived from an EMBL/GenBank/DDBJ whole genome shotgun (WGS) entry which is preliminary data.</text>
</comment>
<evidence type="ECO:0000256" key="4">
    <source>
        <dbReference type="ARBA" id="ARBA00022679"/>
    </source>
</evidence>
<dbReference type="InterPro" id="IPR005467">
    <property type="entry name" value="His_kinase_dom"/>
</dbReference>
<dbReference type="Pfam" id="PF00512">
    <property type="entry name" value="HisKA"/>
    <property type="match status" value="1"/>
</dbReference>
<keyword evidence="4" id="KW-0808">Transferase</keyword>
<evidence type="ECO:0000259" key="7">
    <source>
        <dbReference type="PROSITE" id="PS50109"/>
    </source>
</evidence>
<dbReference type="CDD" id="cd00082">
    <property type="entry name" value="HisKA"/>
    <property type="match status" value="1"/>
</dbReference>
<evidence type="ECO:0000256" key="3">
    <source>
        <dbReference type="ARBA" id="ARBA00022553"/>
    </source>
</evidence>
<dbReference type="Gene3D" id="3.30.565.10">
    <property type="entry name" value="Histidine kinase-like ATPase, C-terminal domain"/>
    <property type="match status" value="1"/>
</dbReference>
<organism evidence="8 9">
    <name type="scientific">Thioclava kandeliae</name>
    <dbReference type="NCBI Taxonomy" id="3070818"/>
    <lineage>
        <taxon>Bacteria</taxon>
        <taxon>Pseudomonadati</taxon>
        <taxon>Pseudomonadota</taxon>
        <taxon>Alphaproteobacteria</taxon>
        <taxon>Rhodobacterales</taxon>
        <taxon>Paracoccaceae</taxon>
        <taxon>Thioclava</taxon>
    </lineage>
</organism>
<protein>
    <recommendedName>
        <fullName evidence="2">histidine kinase</fullName>
        <ecNumber evidence="2">2.7.13.3</ecNumber>
    </recommendedName>
</protein>
<dbReference type="SUPFAM" id="SSF55874">
    <property type="entry name" value="ATPase domain of HSP90 chaperone/DNA topoisomerase II/histidine kinase"/>
    <property type="match status" value="1"/>
</dbReference>
<dbReference type="PANTHER" id="PTHR45453">
    <property type="entry name" value="PHOSPHATE REGULON SENSOR PROTEIN PHOR"/>
    <property type="match status" value="1"/>
</dbReference>
<evidence type="ECO:0000256" key="1">
    <source>
        <dbReference type="ARBA" id="ARBA00000085"/>
    </source>
</evidence>
<evidence type="ECO:0000313" key="8">
    <source>
        <dbReference type="EMBL" id="MER5170214.1"/>
    </source>
</evidence>
<dbReference type="InterPro" id="IPR036890">
    <property type="entry name" value="HATPase_C_sf"/>
</dbReference>
<dbReference type="Gene3D" id="3.30.450.20">
    <property type="entry name" value="PAS domain"/>
    <property type="match status" value="1"/>
</dbReference>
<accession>A0ABV1SBE0</accession>
<dbReference type="PANTHER" id="PTHR45453:SF1">
    <property type="entry name" value="PHOSPHATE REGULON SENSOR PROTEIN PHOR"/>
    <property type="match status" value="1"/>
</dbReference>
<keyword evidence="8" id="KW-0067">ATP-binding</keyword>
<evidence type="ECO:0000313" key="9">
    <source>
        <dbReference type="Proteomes" id="UP001438953"/>
    </source>
</evidence>
<dbReference type="RefSeq" id="WP_350934011.1">
    <property type="nucleotide sequence ID" value="NZ_JAYWLC010000001.1"/>
</dbReference>
<keyword evidence="8" id="KW-0547">Nucleotide-binding</keyword>
<dbReference type="CDD" id="cd00075">
    <property type="entry name" value="HATPase"/>
    <property type="match status" value="1"/>
</dbReference>
<dbReference type="GO" id="GO:0005524">
    <property type="term" value="F:ATP binding"/>
    <property type="evidence" value="ECO:0007669"/>
    <property type="project" value="UniProtKB-KW"/>
</dbReference>